<gene>
    <name evidence="2" type="ORF">PN457_05425</name>
</gene>
<dbReference type="EMBL" id="JAQMUH010000068">
    <property type="protein sequence ID" value="MDB9539105.1"/>
    <property type="molecule type" value="Genomic_DNA"/>
</dbReference>
<evidence type="ECO:0000313" key="3">
    <source>
        <dbReference type="Proteomes" id="UP001212499"/>
    </source>
</evidence>
<name>A0ABT5ARW0_9CYAN</name>
<protein>
    <submittedName>
        <fullName evidence="2">DUF928 domain-containing protein</fullName>
    </submittedName>
</protein>
<reference evidence="2 3" key="1">
    <citation type="submission" date="2023-01" db="EMBL/GenBank/DDBJ databases">
        <title>Genomes from the Australian National Cyanobacteria Reference Collection.</title>
        <authorList>
            <person name="Willis A."/>
            <person name="Lee E.M.F."/>
        </authorList>
    </citation>
    <scope>NUCLEOTIDE SEQUENCE [LARGE SCALE GENOMIC DNA]</scope>
    <source>
        <strain evidence="2 3">CS-1033</strain>
    </source>
</reference>
<keyword evidence="3" id="KW-1185">Reference proteome</keyword>
<organism evidence="2 3">
    <name type="scientific">Anabaenopsis arnoldii</name>
    <dbReference type="NCBI Taxonomy" id="2152938"/>
    <lineage>
        <taxon>Bacteria</taxon>
        <taxon>Bacillati</taxon>
        <taxon>Cyanobacteriota</taxon>
        <taxon>Cyanophyceae</taxon>
        <taxon>Nostocales</taxon>
        <taxon>Nodulariaceae</taxon>
        <taxon>Anabaenopsis</taxon>
    </lineage>
</organism>
<dbReference type="Proteomes" id="UP001212499">
    <property type="component" value="Unassembled WGS sequence"/>
</dbReference>
<accession>A0ABT5ARW0</accession>
<proteinExistence type="predicted"/>
<evidence type="ECO:0000313" key="2">
    <source>
        <dbReference type="EMBL" id="MDB9539105.1"/>
    </source>
</evidence>
<dbReference type="Pfam" id="PF06051">
    <property type="entry name" value="DUF928"/>
    <property type="match status" value="1"/>
</dbReference>
<sequence length="267" mass="29824">MLRKISKINYRYISVLMLGLISFPLILLKVQGESPPNQVSLIQFLQKKDEPPPDLGDKGAPVGRVQGGPRSPNNCPHIQPPLTAIVPSILEPSLLTLVWGTTIKSSPSLWFYVPYSPRDVESSKLIIWDGVADRRKHPPVYQGNVTLEATPGIIRLSLADKIKLEDNQKYHWYLSVSLKCNPQDDIGVNGWVWIDTEKLNSLTPTLAGKSKEEQAFILAQEGIWQDAFTLAVENSPADWRKLLMDIDLDDIVTERVVDCCSLVDSGE</sequence>
<comment type="caution">
    <text evidence="2">The sequence shown here is derived from an EMBL/GenBank/DDBJ whole genome shotgun (WGS) entry which is preliminary data.</text>
</comment>
<feature type="region of interest" description="Disordered" evidence="1">
    <location>
        <begin position="50"/>
        <end position="74"/>
    </location>
</feature>
<dbReference type="InterPro" id="IPR010328">
    <property type="entry name" value="DUF928"/>
</dbReference>
<dbReference type="RefSeq" id="WP_271731835.1">
    <property type="nucleotide sequence ID" value="NZ_JANQDP010000068.1"/>
</dbReference>
<evidence type="ECO:0000256" key="1">
    <source>
        <dbReference type="SAM" id="MobiDB-lite"/>
    </source>
</evidence>